<reference evidence="2 3" key="1">
    <citation type="journal article" date="1997" name="J. Bacteriol.">
        <title>Complete genome sequence of Methanobacterium thermoautotrophicum deltaH: functional analysis and comparative genomics.</title>
        <authorList>
            <person name="Smith D.R."/>
            <person name="Doucette-Stamm L.A."/>
            <person name="Deloughery C."/>
            <person name="Lee H.-M."/>
            <person name="Dubois J."/>
            <person name="Aldredge T."/>
            <person name="Bashirzadeh R."/>
            <person name="Blakely D."/>
            <person name="Cook R."/>
            <person name="Gilbert K."/>
            <person name="Harrison D."/>
            <person name="Hoang L."/>
            <person name="Keagle P."/>
            <person name="Lumm W."/>
            <person name="Pothier B."/>
            <person name="Qiu D."/>
            <person name="Spadafora R."/>
            <person name="Vicare R."/>
            <person name="Wang Y."/>
            <person name="Wierzbowski J."/>
            <person name="Gibson R."/>
            <person name="Jiwani N."/>
            <person name="Caruso A."/>
            <person name="Bush D."/>
            <person name="Safer H."/>
            <person name="Patwell D."/>
            <person name="Prabhakar S."/>
            <person name="McDougall S."/>
            <person name="Shimer G."/>
            <person name="Goyal A."/>
            <person name="Pietrovski S."/>
            <person name="Church G.M."/>
            <person name="Daniels C.J."/>
            <person name="Mao J.-i."/>
            <person name="Rice P."/>
            <person name="Nolling J."/>
            <person name="Reeve J.N."/>
        </authorList>
    </citation>
    <scope>NUCLEOTIDE SEQUENCE [LARGE SCALE GENOMIC DNA]</scope>
    <source>
        <strain evidence="3">ATCC 29096 / DSM 1053 / JCM 10044 / NBRC 100330 / Delta H</strain>
    </source>
</reference>
<protein>
    <submittedName>
        <fullName evidence="2">Uncharacterized protein</fullName>
    </submittedName>
</protein>
<dbReference type="InParanoid" id="O26201"/>
<dbReference type="EnsemblBacteria" id="AAB84611">
    <property type="protein sequence ID" value="AAB84611"/>
    <property type="gene ID" value="MTH_98"/>
</dbReference>
<dbReference type="PaxDb" id="187420-MTH_98"/>
<name>O26201_METTH</name>
<keyword evidence="1" id="KW-1133">Transmembrane helix</keyword>
<accession>O26201</accession>
<dbReference type="STRING" id="187420.MTH_98"/>
<evidence type="ECO:0000313" key="3">
    <source>
        <dbReference type="Proteomes" id="UP000005223"/>
    </source>
</evidence>
<keyword evidence="1" id="KW-0472">Membrane</keyword>
<feature type="transmembrane region" description="Helical" evidence="1">
    <location>
        <begin position="12"/>
        <end position="34"/>
    </location>
</feature>
<dbReference type="HOGENOM" id="CLU_3263864_0_0_2"/>
<gene>
    <name evidence="2" type="ordered locus">MTH_98</name>
</gene>
<dbReference type="KEGG" id="mth:MTH_98"/>
<sequence>MMRTILDGVLEVRSWLLDISVCVLTIISIFHGNLHQYREER</sequence>
<dbReference type="EMBL" id="AE000666">
    <property type="protein sequence ID" value="AAB84611.1"/>
    <property type="molecule type" value="Genomic_DNA"/>
</dbReference>
<dbReference type="AlphaFoldDB" id="O26201"/>
<proteinExistence type="predicted"/>
<keyword evidence="3" id="KW-1185">Reference proteome</keyword>
<keyword evidence="1" id="KW-0812">Transmembrane</keyword>
<dbReference type="Proteomes" id="UP000005223">
    <property type="component" value="Chromosome"/>
</dbReference>
<dbReference type="PIR" id="B69231">
    <property type="entry name" value="B69231"/>
</dbReference>
<organism evidence="2 3">
    <name type="scientific">Methanothermobacter thermautotrophicus (strain ATCC 29096 / DSM 1053 / JCM 10044 / NBRC 100330 / Delta H)</name>
    <name type="common">Methanobacterium thermoautotrophicum</name>
    <dbReference type="NCBI Taxonomy" id="187420"/>
    <lineage>
        <taxon>Archaea</taxon>
        <taxon>Methanobacteriati</taxon>
        <taxon>Methanobacteriota</taxon>
        <taxon>Methanomada group</taxon>
        <taxon>Methanobacteria</taxon>
        <taxon>Methanobacteriales</taxon>
        <taxon>Methanobacteriaceae</taxon>
        <taxon>Methanothermobacter</taxon>
    </lineage>
</organism>
<evidence type="ECO:0000313" key="2">
    <source>
        <dbReference type="EMBL" id="AAB84611.1"/>
    </source>
</evidence>
<evidence type="ECO:0000256" key="1">
    <source>
        <dbReference type="SAM" id="Phobius"/>
    </source>
</evidence>